<keyword evidence="4 7" id="KW-0233">DNA recombination</keyword>
<dbReference type="PANTHER" id="PTHR33991">
    <property type="entry name" value="DNA REPAIR PROTEIN RECO"/>
    <property type="match status" value="1"/>
</dbReference>
<dbReference type="NCBIfam" id="TIGR00613">
    <property type="entry name" value="reco"/>
    <property type="match status" value="1"/>
</dbReference>
<proteinExistence type="inferred from homology"/>
<feature type="domain" description="DNA replication/recombination mediator RecO N-terminal" evidence="8">
    <location>
        <begin position="1"/>
        <end position="76"/>
    </location>
</feature>
<dbReference type="RefSeq" id="WP_085474104.1">
    <property type="nucleotide sequence ID" value="NZ_FXAU01000007.1"/>
</dbReference>
<dbReference type="InterPro" id="IPR022572">
    <property type="entry name" value="DNA_rep/recomb_RecO_N"/>
</dbReference>
<dbReference type="Gene3D" id="2.40.50.140">
    <property type="entry name" value="Nucleic acid-binding proteins"/>
    <property type="match status" value="1"/>
</dbReference>
<name>A0A1X7L1Z9_9SPHI</name>
<evidence type="ECO:0000256" key="6">
    <source>
        <dbReference type="ARBA" id="ARBA00033409"/>
    </source>
</evidence>
<dbReference type="SUPFAM" id="SSF57863">
    <property type="entry name" value="ArfGap/RecO-like zinc finger"/>
    <property type="match status" value="1"/>
</dbReference>
<evidence type="ECO:0000256" key="5">
    <source>
        <dbReference type="ARBA" id="ARBA00023204"/>
    </source>
</evidence>
<dbReference type="Gene3D" id="1.20.1440.120">
    <property type="entry name" value="Recombination protein O, C-terminal domain"/>
    <property type="match status" value="1"/>
</dbReference>
<evidence type="ECO:0000256" key="7">
    <source>
        <dbReference type="HAMAP-Rule" id="MF_00201"/>
    </source>
</evidence>
<evidence type="ECO:0000256" key="1">
    <source>
        <dbReference type="ARBA" id="ARBA00007452"/>
    </source>
</evidence>
<dbReference type="OrthoDB" id="9789152at2"/>
<evidence type="ECO:0000256" key="4">
    <source>
        <dbReference type="ARBA" id="ARBA00023172"/>
    </source>
</evidence>
<dbReference type="PANTHER" id="PTHR33991:SF1">
    <property type="entry name" value="DNA REPAIR PROTEIN RECO"/>
    <property type="match status" value="1"/>
</dbReference>
<dbReference type="InterPro" id="IPR012340">
    <property type="entry name" value="NA-bd_OB-fold"/>
</dbReference>
<evidence type="ECO:0000259" key="8">
    <source>
        <dbReference type="Pfam" id="PF11967"/>
    </source>
</evidence>
<dbReference type="EMBL" id="FXAU01000007">
    <property type="protein sequence ID" value="SMG47423.1"/>
    <property type="molecule type" value="Genomic_DNA"/>
</dbReference>
<organism evidence="9 10">
    <name type="scientific">Sphingobacterium psychroaquaticum</name>
    <dbReference type="NCBI Taxonomy" id="561061"/>
    <lineage>
        <taxon>Bacteria</taxon>
        <taxon>Pseudomonadati</taxon>
        <taxon>Bacteroidota</taxon>
        <taxon>Sphingobacteriia</taxon>
        <taxon>Sphingobacteriales</taxon>
        <taxon>Sphingobacteriaceae</taxon>
        <taxon>Sphingobacterium</taxon>
    </lineage>
</organism>
<comment type="function">
    <text evidence="7">Involved in DNA repair and RecF pathway recombination.</text>
</comment>
<protein>
    <recommendedName>
        <fullName evidence="2 7">DNA repair protein RecO</fullName>
    </recommendedName>
    <alternativeName>
        <fullName evidence="6 7">Recombination protein O</fullName>
    </alternativeName>
</protein>
<evidence type="ECO:0000256" key="3">
    <source>
        <dbReference type="ARBA" id="ARBA00022763"/>
    </source>
</evidence>
<dbReference type="Pfam" id="PF11967">
    <property type="entry name" value="RecO_N"/>
    <property type="match status" value="1"/>
</dbReference>
<dbReference type="SUPFAM" id="SSF50249">
    <property type="entry name" value="Nucleic acid-binding proteins"/>
    <property type="match status" value="1"/>
</dbReference>
<keyword evidence="10" id="KW-1185">Reference proteome</keyword>
<evidence type="ECO:0000313" key="9">
    <source>
        <dbReference type="EMBL" id="SMG47423.1"/>
    </source>
</evidence>
<dbReference type="InterPro" id="IPR003717">
    <property type="entry name" value="RecO"/>
</dbReference>
<dbReference type="InterPro" id="IPR037278">
    <property type="entry name" value="ARFGAP/RecO"/>
</dbReference>
<dbReference type="GO" id="GO:0006310">
    <property type="term" value="P:DNA recombination"/>
    <property type="evidence" value="ECO:0007669"/>
    <property type="project" value="UniProtKB-UniRule"/>
</dbReference>
<dbReference type="InterPro" id="IPR042242">
    <property type="entry name" value="RecO_C"/>
</dbReference>
<reference evidence="9 10" key="1">
    <citation type="submission" date="2017-04" db="EMBL/GenBank/DDBJ databases">
        <authorList>
            <person name="Afonso C.L."/>
            <person name="Miller P.J."/>
            <person name="Scott M.A."/>
            <person name="Spackman E."/>
            <person name="Goraichik I."/>
            <person name="Dimitrov K.M."/>
            <person name="Suarez D.L."/>
            <person name="Swayne D.E."/>
        </authorList>
    </citation>
    <scope>NUCLEOTIDE SEQUENCE [LARGE SCALE GENOMIC DNA]</scope>
    <source>
        <strain evidence="9 10">DSM 22418</strain>
    </source>
</reference>
<keyword evidence="3 7" id="KW-0227">DNA damage</keyword>
<dbReference type="STRING" id="561061.SAMN05660862_3420"/>
<dbReference type="AlphaFoldDB" id="A0A1X7L1Z9"/>
<sequence>MLHKTKGIALKTTSYSENSIIVHIYTEQFGMQSYIINGAKKPKAKIHANLFQPLHPLEMVVYHKDNGGLQHIKEAQHAPILKQIPLDIIKSSLALFLNEVLYKALKSQSPDPFLFHYIQQSIHWLDQTEDNLANFHLVFLIKLSRFLGFLPLQTSGKQLPYFDLMDGIFTTNLPAHTHVLQAPHTEILYRLLQMTFEQSSSLKMEKEDRKFLLEKLLEFYKLHTENFGTVHALYILEEIFQ</sequence>
<keyword evidence="5 7" id="KW-0234">DNA repair</keyword>
<dbReference type="HAMAP" id="MF_00201">
    <property type="entry name" value="RecO"/>
    <property type="match status" value="1"/>
</dbReference>
<accession>A0A1X7L1Z9</accession>
<comment type="similarity">
    <text evidence="1 7">Belongs to the RecO family.</text>
</comment>
<dbReference type="Pfam" id="PF02565">
    <property type="entry name" value="RecO_C"/>
    <property type="match status" value="1"/>
</dbReference>
<gene>
    <name evidence="7" type="primary">recO</name>
    <name evidence="9" type="ORF">SAMN05660862_3420</name>
</gene>
<dbReference type="Proteomes" id="UP000192980">
    <property type="component" value="Unassembled WGS sequence"/>
</dbReference>
<dbReference type="GO" id="GO:0006302">
    <property type="term" value="P:double-strand break repair"/>
    <property type="evidence" value="ECO:0007669"/>
    <property type="project" value="TreeGrafter"/>
</dbReference>
<evidence type="ECO:0000313" key="10">
    <source>
        <dbReference type="Proteomes" id="UP000192980"/>
    </source>
</evidence>
<dbReference type="GO" id="GO:0043590">
    <property type="term" value="C:bacterial nucleoid"/>
    <property type="evidence" value="ECO:0007669"/>
    <property type="project" value="TreeGrafter"/>
</dbReference>
<evidence type="ECO:0000256" key="2">
    <source>
        <dbReference type="ARBA" id="ARBA00021310"/>
    </source>
</evidence>